<proteinExistence type="predicted"/>
<dbReference type="SUPFAM" id="SSF82784">
    <property type="entry name" value="OsmC-like"/>
    <property type="match status" value="1"/>
</dbReference>
<dbReference type="EC" id="1.11.1.-" evidence="1"/>
<accession>A0ABD6CF44</accession>
<dbReference type="RefSeq" id="WP_247378135.1">
    <property type="nucleotide sequence ID" value="NZ_JALLGV010000005.1"/>
</dbReference>
<keyword evidence="1" id="KW-0560">Oxidoreductase</keyword>
<gene>
    <name evidence="1" type="ORF">ACFR9U_16410</name>
</gene>
<name>A0ABD6CF44_9EURY</name>
<evidence type="ECO:0000313" key="2">
    <source>
        <dbReference type="Proteomes" id="UP001597119"/>
    </source>
</evidence>
<sequence length="132" mass="14508">MPDIETTTTNDETFTAENHLGEYALDIDAQGRTAPSPNEVLVADYASCFTFAFRAGAMRNDYDDLGQIQTEAEANLDDEDDLTDVSFTMLVEAELSDDEIDDLLDNAEDICHVHAALRQDLHADVTVESGAF</sequence>
<dbReference type="Proteomes" id="UP001597119">
    <property type="component" value="Unassembled WGS sequence"/>
</dbReference>
<dbReference type="EMBL" id="JBHUDJ010000014">
    <property type="protein sequence ID" value="MFD1588562.1"/>
    <property type="molecule type" value="Genomic_DNA"/>
</dbReference>
<keyword evidence="1" id="KW-0575">Peroxidase</keyword>
<evidence type="ECO:0000313" key="1">
    <source>
        <dbReference type="EMBL" id="MFD1588562.1"/>
    </source>
</evidence>
<dbReference type="Gene3D" id="3.30.300.20">
    <property type="match status" value="1"/>
</dbReference>
<protein>
    <submittedName>
        <fullName evidence="1">OsmC family protein</fullName>
        <ecNumber evidence="1">1.11.1.-</ecNumber>
    </submittedName>
</protein>
<dbReference type="InterPro" id="IPR015946">
    <property type="entry name" value="KH_dom-like_a/b"/>
</dbReference>
<keyword evidence="2" id="KW-1185">Reference proteome</keyword>
<comment type="caution">
    <text evidence="1">The sequence shown here is derived from an EMBL/GenBank/DDBJ whole genome shotgun (WGS) entry which is preliminary data.</text>
</comment>
<reference evidence="1 2" key="1">
    <citation type="journal article" date="2019" name="Int. J. Syst. Evol. Microbiol.">
        <title>The Global Catalogue of Microorganisms (GCM) 10K type strain sequencing project: providing services to taxonomists for standard genome sequencing and annotation.</title>
        <authorList>
            <consortium name="The Broad Institute Genomics Platform"/>
            <consortium name="The Broad Institute Genome Sequencing Center for Infectious Disease"/>
            <person name="Wu L."/>
            <person name="Ma J."/>
        </authorList>
    </citation>
    <scope>NUCLEOTIDE SEQUENCE [LARGE SCALE GENOMIC DNA]</scope>
    <source>
        <strain evidence="1 2">CGMCC 1.12125</strain>
    </source>
</reference>
<dbReference type="InterPro" id="IPR036102">
    <property type="entry name" value="OsmC/Ohrsf"/>
</dbReference>
<dbReference type="GO" id="GO:0004601">
    <property type="term" value="F:peroxidase activity"/>
    <property type="evidence" value="ECO:0007669"/>
    <property type="project" value="UniProtKB-KW"/>
</dbReference>
<organism evidence="1 2">
    <name type="scientific">Halorientalis brevis</name>
    <dbReference type="NCBI Taxonomy" id="1126241"/>
    <lineage>
        <taxon>Archaea</taxon>
        <taxon>Methanobacteriati</taxon>
        <taxon>Methanobacteriota</taxon>
        <taxon>Stenosarchaea group</taxon>
        <taxon>Halobacteria</taxon>
        <taxon>Halobacteriales</taxon>
        <taxon>Haloarculaceae</taxon>
        <taxon>Halorientalis</taxon>
    </lineage>
</organism>
<dbReference type="InterPro" id="IPR003718">
    <property type="entry name" value="OsmC/Ohr_fam"/>
</dbReference>
<dbReference type="AlphaFoldDB" id="A0ABD6CF44"/>
<dbReference type="Pfam" id="PF02566">
    <property type="entry name" value="OsmC"/>
    <property type="match status" value="1"/>
</dbReference>